<name>J7RG81_HUIN7</name>
<feature type="domain" description="Cyclin C-terminal" evidence="6">
    <location>
        <begin position="230"/>
        <end position="355"/>
    </location>
</feature>
<dbReference type="OrthoDB" id="5590282at2759"/>
<dbReference type="InterPro" id="IPR036915">
    <property type="entry name" value="Cyclin-like_sf"/>
</dbReference>
<evidence type="ECO:0008006" key="9">
    <source>
        <dbReference type="Google" id="ProtNLM"/>
    </source>
</evidence>
<protein>
    <recommendedName>
        <fullName evidence="9">Cyclin N-terminal domain-containing protein</fullName>
    </recommendedName>
</protein>
<feature type="domain" description="Cyclin-like" evidence="5">
    <location>
        <begin position="137"/>
        <end position="221"/>
    </location>
</feature>
<dbReference type="Proteomes" id="UP000006310">
    <property type="component" value="Chromosome 2"/>
</dbReference>
<keyword evidence="3" id="KW-0131">Cell cycle</keyword>
<dbReference type="GO" id="GO:0006279">
    <property type="term" value="P:premeiotic DNA replication"/>
    <property type="evidence" value="ECO:0007669"/>
    <property type="project" value="EnsemblFungi"/>
</dbReference>
<evidence type="ECO:0000259" key="5">
    <source>
        <dbReference type="SMART" id="SM00385"/>
    </source>
</evidence>
<dbReference type="Pfam" id="PF02984">
    <property type="entry name" value="Cyclin_C"/>
    <property type="match status" value="1"/>
</dbReference>
<reference evidence="8" key="2">
    <citation type="submission" date="2012-08" db="EMBL/GenBank/DDBJ databases">
        <title>Genome sequence of Kazachstania naganishii.</title>
        <authorList>
            <person name="Gordon J.L."/>
            <person name="Armisen D."/>
            <person name="Proux-Wera E."/>
            <person name="OhEigeartaigh S.S."/>
            <person name="Byrne K.P."/>
            <person name="Wolfe K.H."/>
        </authorList>
    </citation>
    <scope>NUCLEOTIDE SEQUENCE [LARGE SCALE GENOMIC DNA]</scope>
    <source>
        <strain evidence="8">ATCC MYA-139 / BCRC 22969 / CBS 8797 / CCRC 22969 / KCTC 17520 / NBRC 10181 / NCYC 3082</strain>
    </source>
</reference>
<dbReference type="EMBL" id="HE978315">
    <property type="protein sequence ID" value="CCK68543.1"/>
    <property type="molecule type" value="Genomic_DNA"/>
</dbReference>
<dbReference type="Gene3D" id="1.10.472.10">
    <property type="entry name" value="Cyclin-like"/>
    <property type="match status" value="2"/>
</dbReference>
<evidence type="ECO:0000259" key="6">
    <source>
        <dbReference type="SMART" id="SM01332"/>
    </source>
</evidence>
<dbReference type="GO" id="GO:0005634">
    <property type="term" value="C:nucleus"/>
    <property type="evidence" value="ECO:0007669"/>
    <property type="project" value="GOC"/>
</dbReference>
<evidence type="ECO:0000256" key="1">
    <source>
        <dbReference type="ARBA" id="ARBA00022618"/>
    </source>
</evidence>
<dbReference type="GO" id="GO:0016538">
    <property type="term" value="F:cyclin-dependent protein serine/threonine kinase regulator activity"/>
    <property type="evidence" value="ECO:0007669"/>
    <property type="project" value="EnsemblFungi"/>
</dbReference>
<dbReference type="RefSeq" id="XP_022462789.1">
    <property type="nucleotide sequence ID" value="XM_022611374.1"/>
</dbReference>
<dbReference type="PIRSF" id="PIRSF001771">
    <property type="entry name" value="Cyclin_A_B_D_E"/>
    <property type="match status" value="1"/>
</dbReference>
<dbReference type="GO" id="GO:0000082">
    <property type="term" value="P:G1/S transition of mitotic cell cycle"/>
    <property type="evidence" value="ECO:0007669"/>
    <property type="project" value="EnsemblFungi"/>
</dbReference>
<dbReference type="Pfam" id="PF00134">
    <property type="entry name" value="Cyclin_N"/>
    <property type="match status" value="1"/>
</dbReference>
<dbReference type="GO" id="GO:0006355">
    <property type="term" value="P:regulation of DNA-templated transcription"/>
    <property type="evidence" value="ECO:0007669"/>
    <property type="project" value="EnsemblFungi"/>
</dbReference>
<sequence length="363" mass="41843">MATEQDTVSKASKSVFADAPVNAQNIPPTVTIVSSDPDTLIKKKRQDILISCFVASPLGKLSRTKRSRSVEDEGEQKCSKKVHYDTDSENGILTEYDSDIFRYFYERELDLLPQHDYLADKQCIYYLRPKLRAILIDWLVQVHWKFQNVTETLLLTINIMDRFLSNNKVKLAKLQLVAITCLFIASKFQEITMPKLSNFVYVTDGAATADEIKLAEFQILHQLNFEITWPNPLNFIRRLSKADKYDQDTRTTAKLLLEYAYCSPLFTNLKPSLIAAICMYTARRFILSKVDGDEGVWNQNFLECSGQIDADNDRVFQNLALELINELAYPTTKLESLIDKYRKETKSNIHSLVQKWCKNYISK</sequence>
<evidence type="ECO:0000256" key="3">
    <source>
        <dbReference type="ARBA" id="ARBA00023306"/>
    </source>
</evidence>
<dbReference type="GO" id="GO:0051301">
    <property type="term" value="P:cell division"/>
    <property type="evidence" value="ECO:0007669"/>
    <property type="project" value="UniProtKB-KW"/>
</dbReference>
<evidence type="ECO:0000256" key="2">
    <source>
        <dbReference type="ARBA" id="ARBA00023127"/>
    </source>
</evidence>
<dbReference type="InterPro" id="IPR006671">
    <property type="entry name" value="Cyclin_N"/>
</dbReference>
<dbReference type="HOGENOM" id="CLU_020695_12_3_1"/>
<dbReference type="GO" id="GO:0032880">
    <property type="term" value="P:regulation of protein localization"/>
    <property type="evidence" value="ECO:0007669"/>
    <property type="project" value="EnsemblFungi"/>
</dbReference>
<keyword evidence="8" id="KW-1185">Reference proteome</keyword>
<dbReference type="InterPro" id="IPR039361">
    <property type="entry name" value="Cyclin"/>
</dbReference>
<dbReference type="InterPro" id="IPR004367">
    <property type="entry name" value="Cyclin_C-dom"/>
</dbReference>
<accession>J7RG81</accession>
<dbReference type="GO" id="GO:0000307">
    <property type="term" value="C:cyclin-dependent protein kinase holoenzyme complex"/>
    <property type="evidence" value="ECO:0007669"/>
    <property type="project" value="EnsemblFungi"/>
</dbReference>
<dbReference type="eggNOG" id="KOG0653">
    <property type="taxonomic scope" value="Eukaryota"/>
</dbReference>
<dbReference type="InterPro" id="IPR013763">
    <property type="entry name" value="Cyclin-like_dom"/>
</dbReference>
<evidence type="ECO:0000313" key="8">
    <source>
        <dbReference type="Proteomes" id="UP000006310"/>
    </source>
</evidence>
<dbReference type="STRING" id="1071383.J7RG81"/>
<proteinExistence type="inferred from homology"/>
<reference evidence="7 8" key="1">
    <citation type="journal article" date="2011" name="Proc. Natl. Acad. Sci. U.S.A.">
        <title>Evolutionary erosion of yeast sex chromosomes by mating-type switching accidents.</title>
        <authorList>
            <person name="Gordon J.L."/>
            <person name="Armisen D."/>
            <person name="Proux-Wera E."/>
            <person name="Oheigeartaigh S.S."/>
            <person name="Byrne K.P."/>
            <person name="Wolfe K.H."/>
        </authorList>
    </citation>
    <scope>NUCLEOTIDE SEQUENCE [LARGE SCALE GENOMIC DNA]</scope>
    <source>
        <strain evidence="8">ATCC MYA-139 / BCRC 22969 / CBS 8797 / CCRC 22969 / KCTC 17520 / NBRC 10181 / NCYC 3082</strain>
    </source>
</reference>
<dbReference type="PANTHER" id="PTHR10177">
    <property type="entry name" value="CYCLINS"/>
    <property type="match status" value="1"/>
</dbReference>
<keyword evidence="2 4" id="KW-0195">Cyclin</keyword>
<dbReference type="AlphaFoldDB" id="J7RG81"/>
<dbReference type="OMA" id="NDAICAD"/>
<dbReference type="SMART" id="SM00385">
    <property type="entry name" value="CYCLIN"/>
    <property type="match status" value="2"/>
</dbReference>
<gene>
    <name evidence="7" type="primary">KNAG0B00960</name>
    <name evidence="7" type="ordered locus">KNAG_0B00960</name>
</gene>
<dbReference type="FunFam" id="1.10.472.10:FF:000001">
    <property type="entry name" value="G2/mitotic-specific cyclin"/>
    <property type="match status" value="1"/>
</dbReference>
<evidence type="ECO:0000256" key="4">
    <source>
        <dbReference type="RuleBase" id="RU000383"/>
    </source>
</evidence>
<evidence type="ECO:0000313" key="7">
    <source>
        <dbReference type="EMBL" id="CCK68543.1"/>
    </source>
</evidence>
<dbReference type="KEGG" id="kng:KNAG_0B00960"/>
<feature type="domain" description="Cyclin-like" evidence="5">
    <location>
        <begin position="234"/>
        <end position="325"/>
    </location>
</feature>
<comment type="similarity">
    <text evidence="4">Belongs to the cyclin family.</text>
</comment>
<organism evidence="7 8">
    <name type="scientific">Huiozyma naganishii (strain ATCC MYA-139 / BCRC 22969 / CBS 8797 / KCTC 17520 / NBRC 10181 / NCYC 3082 / Yp74L-3)</name>
    <name type="common">Yeast</name>
    <name type="synonym">Kazachstania naganishii</name>
    <dbReference type="NCBI Taxonomy" id="1071383"/>
    <lineage>
        <taxon>Eukaryota</taxon>
        <taxon>Fungi</taxon>
        <taxon>Dikarya</taxon>
        <taxon>Ascomycota</taxon>
        <taxon>Saccharomycotina</taxon>
        <taxon>Saccharomycetes</taxon>
        <taxon>Saccharomycetales</taxon>
        <taxon>Saccharomycetaceae</taxon>
        <taxon>Huiozyma</taxon>
    </lineage>
</organism>
<dbReference type="GO" id="GO:0045740">
    <property type="term" value="P:positive regulation of DNA replication"/>
    <property type="evidence" value="ECO:0007669"/>
    <property type="project" value="EnsemblFungi"/>
</dbReference>
<dbReference type="SUPFAM" id="SSF47954">
    <property type="entry name" value="Cyclin-like"/>
    <property type="match status" value="2"/>
</dbReference>
<dbReference type="GeneID" id="34524193"/>
<dbReference type="SMART" id="SM01332">
    <property type="entry name" value="Cyclin_C"/>
    <property type="match status" value="1"/>
</dbReference>
<keyword evidence="1" id="KW-0132">Cell division</keyword>
<dbReference type="InterPro" id="IPR046965">
    <property type="entry name" value="Cyclin_A/B-like"/>
</dbReference>